<dbReference type="PROSITE" id="PS51450">
    <property type="entry name" value="LRR"/>
    <property type="match status" value="2"/>
</dbReference>
<keyword evidence="5" id="KW-1185">Reference proteome</keyword>
<dbReference type="SUPFAM" id="SSF52058">
    <property type="entry name" value="L domain-like"/>
    <property type="match status" value="1"/>
</dbReference>
<dbReference type="AlphaFoldDB" id="S7PZ41"/>
<evidence type="ECO:0000256" key="1">
    <source>
        <dbReference type="ARBA" id="ARBA00022614"/>
    </source>
</evidence>
<organism evidence="4 5">
    <name type="scientific">Gloeophyllum trabeum (strain ATCC 11539 / FP-39264 / Madison 617)</name>
    <name type="common">Brown rot fungus</name>
    <dbReference type="NCBI Taxonomy" id="670483"/>
    <lineage>
        <taxon>Eukaryota</taxon>
        <taxon>Fungi</taxon>
        <taxon>Dikarya</taxon>
        <taxon>Basidiomycota</taxon>
        <taxon>Agaricomycotina</taxon>
        <taxon>Agaricomycetes</taxon>
        <taxon>Gloeophyllales</taxon>
        <taxon>Gloeophyllaceae</taxon>
        <taxon>Gloeophyllum</taxon>
    </lineage>
</organism>
<accession>S7PZ41</accession>
<dbReference type="InterPro" id="IPR003591">
    <property type="entry name" value="Leu-rich_rpt_typical-subtyp"/>
</dbReference>
<dbReference type="KEGG" id="gtr:GLOTRDRAFT_64235"/>
<proteinExistence type="predicted"/>
<dbReference type="InterPro" id="IPR001611">
    <property type="entry name" value="Leu-rich_rpt"/>
</dbReference>
<feature type="non-terminal residue" evidence="4">
    <location>
        <position position="1"/>
    </location>
</feature>
<feature type="compositionally biased region" description="Pro residues" evidence="3">
    <location>
        <begin position="118"/>
        <end position="129"/>
    </location>
</feature>
<dbReference type="SMART" id="SM00369">
    <property type="entry name" value="LRR_TYP"/>
    <property type="match status" value="5"/>
</dbReference>
<reference evidence="4 5" key="1">
    <citation type="journal article" date="2012" name="Science">
        <title>The Paleozoic origin of enzymatic lignin decomposition reconstructed from 31 fungal genomes.</title>
        <authorList>
            <person name="Floudas D."/>
            <person name="Binder M."/>
            <person name="Riley R."/>
            <person name="Barry K."/>
            <person name="Blanchette R.A."/>
            <person name="Henrissat B."/>
            <person name="Martinez A.T."/>
            <person name="Otillar R."/>
            <person name="Spatafora J.W."/>
            <person name="Yadav J.S."/>
            <person name="Aerts A."/>
            <person name="Benoit I."/>
            <person name="Boyd A."/>
            <person name="Carlson A."/>
            <person name="Copeland A."/>
            <person name="Coutinho P.M."/>
            <person name="de Vries R.P."/>
            <person name="Ferreira P."/>
            <person name="Findley K."/>
            <person name="Foster B."/>
            <person name="Gaskell J."/>
            <person name="Glotzer D."/>
            <person name="Gorecki P."/>
            <person name="Heitman J."/>
            <person name="Hesse C."/>
            <person name="Hori C."/>
            <person name="Igarashi K."/>
            <person name="Jurgens J.A."/>
            <person name="Kallen N."/>
            <person name="Kersten P."/>
            <person name="Kohler A."/>
            <person name="Kuees U."/>
            <person name="Kumar T.K.A."/>
            <person name="Kuo A."/>
            <person name="LaButti K."/>
            <person name="Larrondo L.F."/>
            <person name="Lindquist E."/>
            <person name="Ling A."/>
            <person name="Lombard V."/>
            <person name="Lucas S."/>
            <person name="Lundell T."/>
            <person name="Martin R."/>
            <person name="McLaughlin D.J."/>
            <person name="Morgenstern I."/>
            <person name="Morin E."/>
            <person name="Murat C."/>
            <person name="Nagy L.G."/>
            <person name="Nolan M."/>
            <person name="Ohm R.A."/>
            <person name="Patyshakuliyeva A."/>
            <person name="Rokas A."/>
            <person name="Ruiz-Duenas F.J."/>
            <person name="Sabat G."/>
            <person name="Salamov A."/>
            <person name="Samejima M."/>
            <person name="Schmutz J."/>
            <person name="Slot J.C."/>
            <person name="St John F."/>
            <person name="Stenlid J."/>
            <person name="Sun H."/>
            <person name="Sun S."/>
            <person name="Syed K."/>
            <person name="Tsang A."/>
            <person name="Wiebenga A."/>
            <person name="Young D."/>
            <person name="Pisabarro A."/>
            <person name="Eastwood D.C."/>
            <person name="Martin F."/>
            <person name="Cullen D."/>
            <person name="Grigoriev I.V."/>
            <person name="Hibbett D.S."/>
        </authorList>
    </citation>
    <scope>NUCLEOTIDE SEQUENCE [LARGE SCALE GENOMIC DNA]</scope>
    <source>
        <strain evidence="4 5">ATCC 11539</strain>
    </source>
</reference>
<evidence type="ECO:0000313" key="5">
    <source>
        <dbReference type="Proteomes" id="UP000030669"/>
    </source>
</evidence>
<feature type="region of interest" description="Disordered" evidence="3">
    <location>
        <begin position="118"/>
        <end position="139"/>
    </location>
</feature>
<evidence type="ECO:0000313" key="4">
    <source>
        <dbReference type="EMBL" id="EPQ52547.1"/>
    </source>
</evidence>
<feature type="region of interest" description="Disordered" evidence="3">
    <location>
        <begin position="1"/>
        <end position="25"/>
    </location>
</feature>
<keyword evidence="1" id="KW-0433">Leucine-rich repeat</keyword>
<protein>
    <submittedName>
        <fullName evidence="4">Outer arm dynein light chain 1</fullName>
    </submittedName>
</protein>
<dbReference type="STRING" id="670483.S7PZ41"/>
<gene>
    <name evidence="4" type="ORF">GLOTRDRAFT_64235</name>
</gene>
<dbReference type="eggNOG" id="KOG0472">
    <property type="taxonomic scope" value="Eukaryota"/>
</dbReference>
<dbReference type="Proteomes" id="UP000030669">
    <property type="component" value="Unassembled WGS sequence"/>
</dbReference>
<dbReference type="RefSeq" id="XP_007868852.1">
    <property type="nucleotide sequence ID" value="XM_007870661.1"/>
</dbReference>
<sequence length="349" mass="37979">SPVRKATKPPSPADPESSPASPKPALSLREAIALKRAEAKKAKASANTSSVDAFAEIDENFKPVQKQEGEDLLDLGRWSVRETIERSRSSGSINISTRGLQCLPSALYEVLLGVKPDPLPSLPEEPPLPGSNNGSIQKSGSAPAWYEAQDLQVLKAWSNEIVEIQHEISLFGSLQTVDLHNNKLTSLPDTFADLTELVYLDLSQNALTSLPTNIFALPKLVTLNVAHNELTGLPFRSPFTPEFQAQARRKRSSDFFEPTISRAETPLPKLQTLDASHNKITVTAIDHKQGDIPTTLVKLDLSGNPLETSNATCVTLIRAVAQLPKLKELRLEKANVSDRSFPPDLFAGS</sequence>
<feature type="non-terminal residue" evidence="4">
    <location>
        <position position="349"/>
    </location>
</feature>
<name>S7PZ41_GLOTA</name>
<keyword evidence="2" id="KW-0677">Repeat</keyword>
<dbReference type="PRINTS" id="PR00019">
    <property type="entry name" value="LEURICHRPT"/>
</dbReference>
<dbReference type="InterPro" id="IPR050216">
    <property type="entry name" value="LRR_domain-containing"/>
</dbReference>
<dbReference type="PANTHER" id="PTHR48051:SF54">
    <property type="entry name" value="LEUCINE-RICH REPEAT-CONTAINING PROTEIN"/>
    <property type="match status" value="1"/>
</dbReference>
<dbReference type="GO" id="GO:0005737">
    <property type="term" value="C:cytoplasm"/>
    <property type="evidence" value="ECO:0007669"/>
    <property type="project" value="TreeGrafter"/>
</dbReference>
<dbReference type="InterPro" id="IPR032675">
    <property type="entry name" value="LRR_dom_sf"/>
</dbReference>
<dbReference type="OMA" id="LMIAFKE"/>
<feature type="compositionally biased region" description="Low complexity" evidence="3">
    <location>
        <begin position="14"/>
        <end position="25"/>
    </location>
</feature>
<dbReference type="Pfam" id="PF13855">
    <property type="entry name" value="LRR_8"/>
    <property type="match status" value="1"/>
</dbReference>
<dbReference type="OrthoDB" id="1517790at2759"/>
<dbReference type="EMBL" id="KB469307">
    <property type="protein sequence ID" value="EPQ52547.1"/>
    <property type="molecule type" value="Genomic_DNA"/>
</dbReference>
<evidence type="ECO:0000256" key="3">
    <source>
        <dbReference type="SAM" id="MobiDB-lite"/>
    </source>
</evidence>
<dbReference type="GeneID" id="19307599"/>
<dbReference type="Gene3D" id="3.80.10.10">
    <property type="entry name" value="Ribonuclease Inhibitor"/>
    <property type="match status" value="1"/>
</dbReference>
<dbReference type="HOGENOM" id="CLU_051120_0_0_1"/>
<dbReference type="PANTHER" id="PTHR48051">
    <property type="match status" value="1"/>
</dbReference>
<evidence type="ECO:0000256" key="2">
    <source>
        <dbReference type="ARBA" id="ARBA00022737"/>
    </source>
</evidence>